<gene>
    <name evidence="1" type="ORF">CCACVL1_06168</name>
</gene>
<keyword evidence="2" id="KW-1185">Reference proteome</keyword>
<accession>A0A1R3JH13</accession>
<dbReference type="Proteomes" id="UP000188268">
    <property type="component" value="Unassembled WGS sequence"/>
</dbReference>
<comment type="caution">
    <text evidence="1">The sequence shown here is derived from an EMBL/GenBank/DDBJ whole genome shotgun (WGS) entry which is preliminary data.</text>
</comment>
<dbReference type="AlphaFoldDB" id="A0A1R3JH13"/>
<proteinExistence type="predicted"/>
<evidence type="ECO:0000313" key="2">
    <source>
        <dbReference type="Proteomes" id="UP000188268"/>
    </source>
</evidence>
<name>A0A1R3JH13_COCAP</name>
<reference evidence="1 2" key="1">
    <citation type="submission" date="2013-09" db="EMBL/GenBank/DDBJ databases">
        <title>Corchorus capsularis genome sequencing.</title>
        <authorList>
            <person name="Alam M."/>
            <person name="Haque M.S."/>
            <person name="Islam M.S."/>
            <person name="Emdad E.M."/>
            <person name="Islam M.M."/>
            <person name="Ahmed B."/>
            <person name="Halim A."/>
            <person name="Hossen Q.M.M."/>
            <person name="Hossain M.Z."/>
            <person name="Ahmed R."/>
            <person name="Khan M.M."/>
            <person name="Islam R."/>
            <person name="Rashid M.M."/>
            <person name="Khan S.A."/>
            <person name="Rahman M.S."/>
            <person name="Alam M."/>
        </authorList>
    </citation>
    <scope>NUCLEOTIDE SEQUENCE [LARGE SCALE GENOMIC DNA]</scope>
    <source>
        <strain evidence="2">cv. CVL-1</strain>
        <tissue evidence="1">Whole seedling</tissue>
    </source>
</reference>
<sequence length="29" mass="3096">MGDESLMESSEKSDPIHTMAAASILPFPC</sequence>
<organism evidence="1 2">
    <name type="scientific">Corchorus capsularis</name>
    <name type="common">Jute</name>
    <dbReference type="NCBI Taxonomy" id="210143"/>
    <lineage>
        <taxon>Eukaryota</taxon>
        <taxon>Viridiplantae</taxon>
        <taxon>Streptophyta</taxon>
        <taxon>Embryophyta</taxon>
        <taxon>Tracheophyta</taxon>
        <taxon>Spermatophyta</taxon>
        <taxon>Magnoliopsida</taxon>
        <taxon>eudicotyledons</taxon>
        <taxon>Gunneridae</taxon>
        <taxon>Pentapetalae</taxon>
        <taxon>rosids</taxon>
        <taxon>malvids</taxon>
        <taxon>Malvales</taxon>
        <taxon>Malvaceae</taxon>
        <taxon>Grewioideae</taxon>
        <taxon>Apeibeae</taxon>
        <taxon>Corchorus</taxon>
    </lineage>
</organism>
<dbReference type="Gramene" id="OMO94106">
    <property type="protein sequence ID" value="OMO94106"/>
    <property type="gene ID" value="CCACVL1_06168"/>
</dbReference>
<protein>
    <submittedName>
        <fullName evidence="1">Uncharacterized protein</fullName>
    </submittedName>
</protein>
<evidence type="ECO:0000313" key="1">
    <source>
        <dbReference type="EMBL" id="OMO94106.1"/>
    </source>
</evidence>
<dbReference type="EMBL" id="AWWV01007949">
    <property type="protein sequence ID" value="OMO94106.1"/>
    <property type="molecule type" value="Genomic_DNA"/>
</dbReference>